<dbReference type="PANTHER" id="PTHR11014:SF63">
    <property type="entry name" value="METALLOPEPTIDASE, PUTATIVE (AFU_ORTHOLOGUE AFUA_6G09600)-RELATED"/>
    <property type="match status" value="1"/>
</dbReference>
<feature type="binding site" evidence="2">
    <location>
        <position position="359"/>
    </location>
    <ligand>
        <name>Mn(2+)</name>
        <dbReference type="ChEBI" id="CHEBI:29035"/>
        <label>2</label>
    </ligand>
</feature>
<dbReference type="GO" id="GO:0050118">
    <property type="term" value="F:N-acetyldiaminopimelate deacetylase activity"/>
    <property type="evidence" value="ECO:0007669"/>
    <property type="project" value="UniProtKB-ARBA"/>
</dbReference>
<feature type="binding site" evidence="2">
    <location>
        <position position="97"/>
    </location>
    <ligand>
        <name>Mn(2+)</name>
        <dbReference type="ChEBI" id="CHEBI:29035"/>
        <label>2</label>
    </ligand>
</feature>
<dbReference type="SUPFAM" id="SSF55031">
    <property type="entry name" value="Bacterial exopeptidase dimerisation domain"/>
    <property type="match status" value="1"/>
</dbReference>
<feature type="binding site" evidence="2">
    <location>
        <position position="129"/>
    </location>
    <ligand>
        <name>Mn(2+)</name>
        <dbReference type="ChEBI" id="CHEBI:29035"/>
        <label>2</label>
    </ligand>
</feature>
<dbReference type="PANTHER" id="PTHR11014">
    <property type="entry name" value="PEPTIDASE M20 FAMILY MEMBER"/>
    <property type="match status" value="1"/>
</dbReference>
<dbReference type="Pfam" id="PF07687">
    <property type="entry name" value="M20_dimer"/>
    <property type="match status" value="1"/>
</dbReference>
<evidence type="ECO:0000256" key="2">
    <source>
        <dbReference type="PIRSR" id="PIRSR005962-1"/>
    </source>
</evidence>
<dbReference type="OrthoDB" id="9776731at2"/>
<comment type="caution">
    <text evidence="4">The sequence shown here is derived from an EMBL/GenBank/DDBJ whole genome shotgun (WGS) entry which is preliminary data.</text>
</comment>
<feature type="binding site" evidence="2">
    <location>
        <position position="95"/>
    </location>
    <ligand>
        <name>Mn(2+)</name>
        <dbReference type="ChEBI" id="CHEBI:29035"/>
        <label>2</label>
    </ligand>
</feature>
<gene>
    <name evidence="4" type="ORF">A3860_14970</name>
</gene>
<keyword evidence="2" id="KW-0479">Metal-binding</keyword>
<dbReference type="Gene3D" id="3.30.70.360">
    <property type="match status" value="1"/>
</dbReference>
<dbReference type="InterPro" id="IPR017439">
    <property type="entry name" value="Amidohydrolase"/>
</dbReference>
<sequence length="395" mass="43110">MNDELLQKLIEIRRRIHQHPELGYQEFNTAAIVCEQLDLLKIPYQNNVAKTGVVASLTKGNGPGVALRADMDALPIQEEADLDFKSTVDGKMHACGHDVHTTMLIGAAHLLAHENFNGTVKFIFQPSEEGCYNDPEKKSGGERMVELNILQGVQAAVGLHVHPLLPAGKIAYKLGQALACTGFIKITIKGKAGHAGAAPHLAIDAIYIASSLIQALQSTVSRYTDPVQPVVLSFTQINGGYAPNIIADKVVIEGTLRAIDLETYQQLKQRIQSISNGIAVTFGATIEIEYLLDYPSLLNDKEVHKQLLPALASAFGKENVIETEALMGGEDFAFFSRTVPSMFYFLGARDTADDCFFVHHPKVVINEACIRFGSSFLAKGALSLLKHFAEKEEKN</sequence>
<keyword evidence="2" id="KW-0464">Manganese</keyword>
<evidence type="ECO:0000259" key="3">
    <source>
        <dbReference type="Pfam" id="PF07687"/>
    </source>
</evidence>
<dbReference type="PIRSF" id="PIRSF005962">
    <property type="entry name" value="Pept_M20D_amidohydro"/>
    <property type="match status" value="1"/>
</dbReference>
<dbReference type="InterPro" id="IPR011650">
    <property type="entry name" value="Peptidase_M20_dimer"/>
</dbReference>
<organism evidence="4 5">
    <name type="scientific">Niastella vici</name>
    <dbReference type="NCBI Taxonomy" id="1703345"/>
    <lineage>
        <taxon>Bacteria</taxon>
        <taxon>Pseudomonadati</taxon>
        <taxon>Bacteroidota</taxon>
        <taxon>Chitinophagia</taxon>
        <taxon>Chitinophagales</taxon>
        <taxon>Chitinophagaceae</taxon>
        <taxon>Niastella</taxon>
    </lineage>
</organism>
<comment type="cofactor">
    <cofactor evidence="2">
        <name>Mn(2+)</name>
        <dbReference type="ChEBI" id="CHEBI:29035"/>
    </cofactor>
    <text evidence="2">The Mn(2+) ion enhances activity.</text>
</comment>
<dbReference type="AlphaFoldDB" id="A0A1V9G5Q4"/>
<dbReference type="Pfam" id="PF01546">
    <property type="entry name" value="Peptidase_M20"/>
    <property type="match status" value="1"/>
</dbReference>
<dbReference type="Proteomes" id="UP000192796">
    <property type="component" value="Unassembled WGS sequence"/>
</dbReference>
<dbReference type="STRING" id="1703345.A3860_14970"/>
<protein>
    <recommendedName>
        <fullName evidence="3">Peptidase M20 dimerisation domain-containing protein</fullName>
    </recommendedName>
</protein>
<feature type="binding site" evidence="2">
    <location>
        <position position="160"/>
    </location>
    <ligand>
        <name>Mn(2+)</name>
        <dbReference type="ChEBI" id="CHEBI:29035"/>
        <label>2</label>
    </ligand>
</feature>
<proteinExistence type="predicted"/>
<keyword evidence="1" id="KW-0378">Hydrolase</keyword>
<dbReference type="EMBL" id="LVYD01000013">
    <property type="protein sequence ID" value="OQP65892.1"/>
    <property type="molecule type" value="Genomic_DNA"/>
</dbReference>
<name>A0A1V9G5Q4_9BACT</name>
<reference evidence="4 5" key="1">
    <citation type="submission" date="2016-03" db="EMBL/GenBank/DDBJ databases">
        <title>Niastella vici sp. nov., isolated from farmland soil.</title>
        <authorList>
            <person name="Chen L."/>
            <person name="Wang D."/>
            <person name="Yang S."/>
            <person name="Wang G."/>
        </authorList>
    </citation>
    <scope>NUCLEOTIDE SEQUENCE [LARGE SCALE GENOMIC DNA]</scope>
    <source>
        <strain evidence="4 5">DJ57</strain>
    </source>
</reference>
<dbReference type="InterPro" id="IPR002933">
    <property type="entry name" value="Peptidase_M20"/>
</dbReference>
<dbReference type="InterPro" id="IPR036264">
    <property type="entry name" value="Bact_exopeptidase_dim_dom"/>
</dbReference>
<dbReference type="SUPFAM" id="SSF53187">
    <property type="entry name" value="Zn-dependent exopeptidases"/>
    <property type="match status" value="1"/>
</dbReference>
<dbReference type="Gene3D" id="3.40.630.10">
    <property type="entry name" value="Zn peptidases"/>
    <property type="match status" value="1"/>
</dbReference>
<dbReference type="NCBIfam" id="TIGR01891">
    <property type="entry name" value="amidohydrolases"/>
    <property type="match status" value="1"/>
</dbReference>
<keyword evidence="5" id="KW-1185">Reference proteome</keyword>
<dbReference type="GO" id="GO:0046872">
    <property type="term" value="F:metal ion binding"/>
    <property type="evidence" value="ECO:0007669"/>
    <property type="project" value="UniProtKB-KW"/>
</dbReference>
<dbReference type="CDD" id="cd03886">
    <property type="entry name" value="M20_Acy1"/>
    <property type="match status" value="1"/>
</dbReference>
<dbReference type="RefSeq" id="WP_081145737.1">
    <property type="nucleotide sequence ID" value="NZ_LVYD01000013.1"/>
</dbReference>
<dbReference type="FunFam" id="3.30.70.360:FF:000001">
    <property type="entry name" value="N-acetyldiaminopimelate deacetylase"/>
    <property type="match status" value="1"/>
</dbReference>
<feature type="domain" description="Peptidase M20 dimerisation" evidence="3">
    <location>
        <begin position="185"/>
        <end position="276"/>
    </location>
</feature>
<evidence type="ECO:0000313" key="5">
    <source>
        <dbReference type="Proteomes" id="UP000192796"/>
    </source>
</evidence>
<dbReference type="GO" id="GO:0019877">
    <property type="term" value="P:diaminopimelate biosynthetic process"/>
    <property type="evidence" value="ECO:0007669"/>
    <property type="project" value="UniProtKB-ARBA"/>
</dbReference>
<evidence type="ECO:0000256" key="1">
    <source>
        <dbReference type="ARBA" id="ARBA00022801"/>
    </source>
</evidence>
<evidence type="ECO:0000313" key="4">
    <source>
        <dbReference type="EMBL" id="OQP65892.1"/>
    </source>
</evidence>
<accession>A0A1V9G5Q4</accession>